<evidence type="ECO:0000313" key="3">
    <source>
        <dbReference type="Proteomes" id="UP000032160"/>
    </source>
</evidence>
<organism evidence="2 3">
    <name type="scientific">Candidatus Phaeomarinibacter ectocarpi</name>
    <dbReference type="NCBI Taxonomy" id="1458461"/>
    <lineage>
        <taxon>Bacteria</taxon>
        <taxon>Pseudomonadati</taxon>
        <taxon>Pseudomonadota</taxon>
        <taxon>Alphaproteobacteria</taxon>
        <taxon>Hyphomicrobiales</taxon>
        <taxon>Parvibaculaceae</taxon>
        <taxon>Candidatus Phaeomarinibacter</taxon>
    </lineage>
</organism>
<accession>X5MMS6</accession>
<gene>
    <name evidence="2" type="ORF">BN1012_Phect2447</name>
</gene>
<dbReference type="AlphaFoldDB" id="X5MMS6"/>
<dbReference type="KEGG" id="pect:BN1012_Phect2447"/>
<dbReference type="Proteomes" id="UP000032160">
    <property type="component" value="Chromosome I"/>
</dbReference>
<proteinExistence type="predicted"/>
<dbReference type="RefSeq" id="WP_043948653.1">
    <property type="nucleotide sequence ID" value="NZ_HG966617.1"/>
</dbReference>
<reference evidence="2 3" key="1">
    <citation type="journal article" date="2014" name="Front. Genet.">
        <title>Genome and metabolic network of "Candidatus Phaeomarinobacter ectocarpi" Ec32, a new candidate genus of Alphaproteobacteria frequently associated with brown algae.</title>
        <authorList>
            <person name="Dittami S.M."/>
            <person name="Barbeyron T."/>
            <person name="Boyen C."/>
            <person name="Cambefort J."/>
            <person name="Collet G."/>
            <person name="Delage L."/>
            <person name="Gobet A."/>
            <person name="Groisillier A."/>
            <person name="Leblanc C."/>
            <person name="Michel G."/>
            <person name="Scornet D."/>
            <person name="Siegel A."/>
            <person name="Tapia J.E."/>
            <person name="Tonon T."/>
        </authorList>
    </citation>
    <scope>NUCLEOTIDE SEQUENCE [LARGE SCALE GENOMIC DNA]</scope>
    <source>
        <strain evidence="2 3">Ec32</strain>
    </source>
</reference>
<protein>
    <submittedName>
        <fullName evidence="2">Uncharacterized protein</fullName>
    </submittedName>
</protein>
<evidence type="ECO:0000256" key="1">
    <source>
        <dbReference type="SAM" id="MobiDB-lite"/>
    </source>
</evidence>
<evidence type="ECO:0000313" key="2">
    <source>
        <dbReference type="EMBL" id="CDO60660.1"/>
    </source>
</evidence>
<sequence length="66" mass="6747">MAYEPEDAGLTETADTSDVANVVAFVPPASSTTETSAELPEGHSADVISLRPTPDDAAEKVQAATT</sequence>
<keyword evidence="3" id="KW-1185">Reference proteome</keyword>
<dbReference type="HOGENOM" id="CLU_2823115_0_0_5"/>
<name>X5MMS6_9HYPH</name>
<feature type="region of interest" description="Disordered" evidence="1">
    <location>
        <begin position="30"/>
        <end position="66"/>
    </location>
</feature>
<dbReference type="EMBL" id="HG966617">
    <property type="protein sequence ID" value="CDO60660.1"/>
    <property type="molecule type" value="Genomic_DNA"/>
</dbReference>